<proteinExistence type="predicted"/>
<reference evidence="3 4" key="1">
    <citation type="submission" date="2024-02" db="EMBL/GenBank/DDBJ databases">
        <authorList>
            <person name="Chen Y."/>
            <person name="Shah S."/>
            <person name="Dougan E. K."/>
            <person name="Thang M."/>
            <person name="Chan C."/>
        </authorList>
    </citation>
    <scope>NUCLEOTIDE SEQUENCE [LARGE SCALE GENOMIC DNA]</scope>
</reference>
<dbReference type="EMBL" id="CAXAMN010011112">
    <property type="protein sequence ID" value="CAK9033905.1"/>
    <property type="molecule type" value="Genomic_DNA"/>
</dbReference>
<accession>A0ABP0L6A0</accession>
<comment type="caution">
    <text evidence="3">The sequence shown here is derived from an EMBL/GenBank/DDBJ whole genome shotgun (WGS) entry which is preliminary data.</text>
</comment>
<keyword evidence="4" id="KW-1185">Reference proteome</keyword>
<sequence length="830" mass="91772">MMKLSLLVLAMVADAAKVRTGLQLSAEEGEDPCPKGLTNRFPDSLPKKIVMVDDENGGKAMNPMDSVFDLEKLRAALKEDPEWKIGMPWLLKATFTSDSQVPRTFGFASGDTGDGFLKITVPDGAQEVDIQATDTVEISGDDVEFQYKHPALWTSGKIVMSNICLAPRSCDNFECPSPAMKKKGTGVFGFSATRCCEMRMCADLDNVCMPESMYTKAANFSEKKGHDNSTCCSPKYCPTDLCKDDTKWISKGDVVLGSTKEECCERLECASYTCSNPALMTKSPNYNEDGTPRYGSTDDECCAGKYCKGFDCQPSTDFGLRAGAANILGNSRDVCCDVKKCDTFECPNNTMWKPNPAAVVGSTMEQCCTKILCSSYTCSKDSLQKKPGEAKLQGSTDEECCETKFCSSWQCSDPSKWVHLSNQHGKTNLDRRGFSDEECCDKRFCLLETCDPATQWKAKEDLETIQGSTKEQCCEKIYCDDFVCDTDVNNTGVGTQWYKRVDTNIYKWQGSTNEECCMPIFCSQYTTSHPTRWTRKKDPSAKGSTDMECYDPLLCSDYCCDKQAGLMLHFAAPGGFLGLKTTVSSLCGYPADERPYNFIHLPWKQLAVVNFTSHEACDFCFRVMKCIAGVPGVPVADVREGLHKGLEANLAHFCAKCCQMSTYETLPLVFVNNEEIPLSLACQTLVSDDMLSQFLENLPGSMARKPANKAPPSKARASEAPKAKRMSPCLEPGHQRFLPPEAFEPQTPPLTPPITPPMDMTDGARFLMPKFELRGVDKIDQGPWPGAESHRHRQRLVQDQTSFFSSEPALSFESLLLVEKGSRMVEAPAD</sequence>
<evidence type="ECO:0000313" key="3">
    <source>
        <dbReference type="EMBL" id="CAK9033905.1"/>
    </source>
</evidence>
<name>A0ABP0L6A0_9DINO</name>
<dbReference type="Proteomes" id="UP001642484">
    <property type="component" value="Unassembled WGS sequence"/>
</dbReference>
<evidence type="ECO:0000256" key="1">
    <source>
        <dbReference type="SAM" id="MobiDB-lite"/>
    </source>
</evidence>
<evidence type="ECO:0000313" key="4">
    <source>
        <dbReference type="Proteomes" id="UP001642484"/>
    </source>
</evidence>
<keyword evidence="2" id="KW-0732">Signal</keyword>
<feature type="chain" id="PRO_5046649425" evidence="2">
    <location>
        <begin position="16"/>
        <end position="830"/>
    </location>
</feature>
<protein>
    <submittedName>
        <fullName evidence="3">Uncharacterized protein</fullName>
    </submittedName>
</protein>
<feature type="signal peptide" evidence="2">
    <location>
        <begin position="1"/>
        <end position="15"/>
    </location>
</feature>
<evidence type="ECO:0000256" key="2">
    <source>
        <dbReference type="SAM" id="SignalP"/>
    </source>
</evidence>
<gene>
    <name evidence="3" type="ORF">CCMP2556_LOCUS19247</name>
</gene>
<feature type="region of interest" description="Disordered" evidence="1">
    <location>
        <begin position="702"/>
        <end position="754"/>
    </location>
</feature>
<organism evidence="3 4">
    <name type="scientific">Durusdinium trenchii</name>
    <dbReference type="NCBI Taxonomy" id="1381693"/>
    <lineage>
        <taxon>Eukaryota</taxon>
        <taxon>Sar</taxon>
        <taxon>Alveolata</taxon>
        <taxon>Dinophyceae</taxon>
        <taxon>Suessiales</taxon>
        <taxon>Symbiodiniaceae</taxon>
        <taxon>Durusdinium</taxon>
    </lineage>
</organism>